<reference evidence="2" key="1">
    <citation type="submission" date="2013-11" db="EMBL/GenBank/DDBJ databases">
        <title>Genome sequence of the fusiform rust pathogen reveals effectors for host alternation and coevolution with pine.</title>
        <authorList>
            <consortium name="DOE Joint Genome Institute"/>
            <person name="Smith K."/>
            <person name="Pendleton A."/>
            <person name="Kubisiak T."/>
            <person name="Anderson C."/>
            <person name="Salamov A."/>
            <person name="Aerts A."/>
            <person name="Riley R."/>
            <person name="Clum A."/>
            <person name="Lindquist E."/>
            <person name="Ence D."/>
            <person name="Campbell M."/>
            <person name="Kronenberg Z."/>
            <person name="Feau N."/>
            <person name="Dhillon B."/>
            <person name="Hamelin R."/>
            <person name="Burleigh J."/>
            <person name="Smith J."/>
            <person name="Yandell M."/>
            <person name="Nelson C."/>
            <person name="Grigoriev I."/>
            <person name="Davis J."/>
        </authorList>
    </citation>
    <scope>NUCLEOTIDE SEQUENCE</scope>
    <source>
        <strain evidence="2">G11</strain>
    </source>
</reference>
<evidence type="ECO:0000313" key="2">
    <source>
        <dbReference type="EMBL" id="KAG0151574.1"/>
    </source>
</evidence>
<protein>
    <submittedName>
        <fullName evidence="2">Uncharacterized protein</fullName>
    </submittedName>
</protein>
<dbReference type="Proteomes" id="UP000886653">
    <property type="component" value="Unassembled WGS sequence"/>
</dbReference>
<organism evidence="2 3">
    <name type="scientific">Cronartium quercuum f. sp. fusiforme G11</name>
    <dbReference type="NCBI Taxonomy" id="708437"/>
    <lineage>
        <taxon>Eukaryota</taxon>
        <taxon>Fungi</taxon>
        <taxon>Dikarya</taxon>
        <taxon>Basidiomycota</taxon>
        <taxon>Pucciniomycotina</taxon>
        <taxon>Pucciniomycetes</taxon>
        <taxon>Pucciniales</taxon>
        <taxon>Coleosporiaceae</taxon>
        <taxon>Cronartium</taxon>
    </lineage>
</organism>
<dbReference type="EMBL" id="MU167212">
    <property type="protein sequence ID" value="KAG0151574.1"/>
    <property type="molecule type" value="Genomic_DNA"/>
</dbReference>
<name>A0A9P6NTA7_9BASI</name>
<sequence length="79" mass="8648">MSSPLDSKSVRGAFGVLLIKRKRRLISSPSTLLRSQSRGTSTSRPRHSPSLSSVFTPPVRLVRSVRNRPVSSSLIAHPI</sequence>
<gene>
    <name evidence="2" type="ORF">CROQUDRAFT_650981</name>
</gene>
<proteinExistence type="predicted"/>
<dbReference type="AlphaFoldDB" id="A0A9P6NTA7"/>
<comment type="caution">
    <text evidence="2">The sequence shown here is derived from an EMBL/GenBank/DDBJ whole genome shotgun (WGS) entry which is preliminary data.</text>
</comment>
<evidence type="ECO:0000313" key="3">
    <source>
        <dbReference type="Proteomes" id="UP000886653"/>
    </source>
</evidence>
<accession>A0A9P6NTA7</accession>
<evidence type="ECO:0000256" key="1">
    <source>
        <dbReference type="SAM" id="MobiDB-lite"/>
    </source>
</evidence>
<feature type="region of interest" description="Disordered" evidence="1">
    <location>
        <begin position="28"/>
        <end position="54"/>
    </location>
</feature>
<keyword evidence="3" id="KW-1185">Reference proteome</keyword>